<accession>A0A1I6UZ46</accession>
<dbReference type="STRING" id="306541.SAMN05421668_13714"/>
<evidence type="ECO:0000313" key="2">
    <source>
        <dbReference type="EMBL" id="GEM05754.1"/>
    </source>
</evidence>
<dbReference type="Proteomes" id="UP000321773">
    <property type="component" value="Unassembled WGS sequence"/>
</dbReference>
<protein>
    <submittedName>
        <fullName evidence="3">Putative adhesin</fullName>
    </submittedName>
</protein>
<sequence>MKKIFMIIGVILIGAGLLGAFMTYQANFSDEEIIKVINSPVKALTIEADNTSITIVPTEEDDMTVVFSGMKEQDLIDALNLKANDETLAIAVDQANWFFFIPFVTQQPRLTVKVPRDQLTNISAKTSNGRVIVKEQHMDEIDLKTSNGAIELIDLEANVLQAKTSNGKVTLMNTTGRIEAETKNGSIDAFGLKMTDDVTLRTSNGSIDVSLSHGADVTIEADTSNGSVDIFGRDNRYEVLNDGTYSLKLDTSNGSIDVYTD</sequence>
<reference evidence="3 4" key="1">
    <citation type="submission" date="2016-10" db="EMBL/GenBank/DDBJ databases">
        <authorList>
            <person name="de Groot N.N."/>
        </authorList>
    </citation>
    <scope>NUCLEOTIDE SEQUENCE [LARGE SCALE GENOMIC DNA]</scope>
    <source>
        <strain evidence="3 4">DSM 17074</strain>
    </source>
</reference>
<evidence type="ECO:0000259" key="1">
    <source>
        <dbReference type="Pfam" id="PF13349"/>
    </source>
</evidence>
<dbReference type="InterPro" id="IPR025164">
    <property type="entry name" value="Toastrack_DUF4097"/>
</dbReference>
<feature type="domain" description="DUF4097" evidence="1">
    <location>
        <begin position="42"/>
        <end position="173"/>
    </location>
</feature>
<evidence type="ECO:0000313" key="4">
    <source>
        <dbReference type="Proteomes" id="UP000199139"/>
    </source>
</evidence>
<reference evidence="2 5" key="2">
    <citation type="submission" date="2019-07" db="EMBL/GenBank/DDBJ databases">
        <title>Whole genome shotgun sequence of Halolactibacillus miurensis NBRC 100873.</title>
        <authorList>
            <person name="Hosoyama A."/>
            <person name="Uohara A."/>
            <person name="Ohji S."/>
            <person name="Ichikawa N."/>
        </authorList>
    </citation>
    <scope>NUCLEOTIDE SEQUENCE [LARGE SCALE GENOMIC DNA]</scope>
    <source>
        <strain evidence="2 5">NBRC 100873</strain>
    </source>
</reference>
<dbReference type="EMBL" id="FPAI01000037">
    <property type="protein sequence ID" value="SFT06703.1"/>
    <property type="molecule type" value="Genomic_DNA"/>
</dbReference>
<evidence type="ECO:0000313" key="5">
    <source>
        <dbReference type="Proteomes" id="UP000321773"/>
    </source>
</evidence>
<organism evidence="3 4">
    <name type="scientific">Halolactibacillus miurensis</name>
    <dbReference type="NCBI Taxonomy" id="306541"/>
    <lineage>
        <taxon>Bacteria</taxon>
        <taxon>Bacillati</taxon>
        <taxon>Bacillota</taxon>
        <taxon>Bacilli</taxon>
        <taxon>Bacillales</taxon>
        <taxon>Bacillaceae</taxon>
        <taxon>Halolactibacillus</taxon>
    </lineage>
</organism>
<name>A0A1I6UZ46_9BACI</name>
<evidence type="ECO:0000313" key="3">
    <source>
        <dbReference type="EMBL" id="SFT06703.1"/>
    </source>
</evidence>
<proteinExistence type="predicted"/>
<dbReference type="Pfam" id="PF13349">
    <property type="entry name" value="DUF4097"/>
    <property type="match status" value="1"/>
</dbReference>
<dbReference type="OrthoDB" id="2588856at2"/>
<dbReference type="EMBL" id="BJWJ01000049">
    <property type="protein sequence ID" value="GEM05754.1"/>
    <property type="molecule type" value="Genomic_DNA"/>
</dbReference>
<keyword evidence="5" id="KW-1185">Reference proteome</keyword>
<dbReference type="RefSeq" id="WP_062323628.1">
    <property type="nucleotide sequence ID" value="NZ_BJWJ01000049.1"/>
</dbReference>
<dbReference type="AlphaFoldDB" id="A0A1I6UZ46"/>
<dbReference type="Proteomes" id="UP000199139">
    <property type="component" value="Unassembled WGS sequence"/>
</dbReference>
<gene>
    <name evidence="2" type="ORF">HMI01_27420</name>
    <name evidence="3" type="ORF">SAMN05421668_13714</name>
</gene>